<dbReference type="Proteomes" id="UP000594638">
    <property type="component" value="Unassembled WGS sequence"/>
</dbReference>
<name>A0A8S0T737_OLEEU</name>
<dbReference type="Gramene" id="OE9A004354T1">
    <property type="protein sequence ID" value="OE9A004354C1"/>
    <property type="gene ID" value="OE9A004354"/>
</dbReference>
<reference evidence="1 2" key="1">
    <citation type="submission" date="2019-12" db="EMBL/GenBank/DDBJ databases">
        <authorList>
            <person name="Alioto T."/>
            <person name="Alioto T."/>
            <person name="Gomez Garrido J."/>
        </authorList>
    </citation>
    <scope>NUCLEOTIDE SEQUENCE [LARGE SCALE GENOMIC DNA]</scope>
</reference>
<accession>A0A8S0T737</accession>
<evidence type="ECO:0000313" key="1">
    <source>
        <dbReference type="EMBL" id="CAA3000093.1"/>
    </source>
</evidence>
<keyword evidence="2" id="KW-1185">Reference proteome</keyword>
<dbReference type="AlphaFoldDB" id="A0A8S0T737"/>
<proteinExistence type="predicted"/>
<evidence type="ECO:0000313" key="2">
    <source>
        <dbReference type="Proteomes" id="UP000594638"/>
    </source>
</evidence>
<protein>
    <submittedName>
        <fullName evidence="1">Uncharacterized protein</fullName>
    </submittedName>
</protein>
<comment type="caution">
    <text evidence="1">The sequence shown here is derived from an EMBL/GenBank/DDBJ whole genome shotgun (WGS) entry which is preliminary data.</text>
</comment>
<organism evidence="1 2">
    <name type="scientific">Olea europaea subsp. europaea</name>
    <dbReference type="NCBI Taxonomy" id="158383"/>
    <lineage>
        <taxon>Eukaryota</taxon>
        <taxon>Viridiplantae</taxon>
        <taxon>Streptophyta</taxon>
        <taxon>Embryophyta</taxon>
        <taxon>Tracheophyta</taxon>
        <taxon>Spermatophyta</taxon>
        <taxon>Magnoliopsida</taxon>
        <taxon>eudicotyledons</taxon>
        <taxon>Gunneridae</taxon>
        <taxon>Pentapetalae</taxon>
        <taxon>asterids</taxon>
        <taxon>lamiids</taxon>
        <taxon>Lamiales</taxon>
        <taxon>Oleaceae</taxon>
        <taxon>Oleeae</taxon>
        <taxon>Olea</taxon>
    </lineage>
</organism>
<dbReference type="EMBL" id="CACTIH010005670">
    <property type="protein sequence ID" value="CAA3000093.1"/>
    <property type="molecule type" value="Genomic_DNA"/>
</dbReference>
<gene>
    <name evidence="1" type="ORF">OLEA9_A004354</name>
</gene>
<sequence>MAHYRWRWSPGGLSNGEAVLLLCHVEGHFNQDVVGLVAYRHRRQSVLDGPLRVGPWVAFVMKKNPHWEKYYSRLEEDPSAPLVMSYGKGRLRLVPDDDL</sequence>